<dbReference type="PROSITE" id="PS50977">
    <property type="entry name" value="HTH_TETR_2"/>
    <property type="match status" value="1"/>
</dbReference>
<proteinExistence type="predicted"/>
<sequence length="196" mass="21312">MAQNLARREELADAGLRVLAAQGARGLTHRAVDREARVPQGTTSNYFGSRDALLGALGSRIFERLAPAPEVLGSVGRLPTTLEQATAYLQDIVARTTQHPELTLALFELRLEAVRRPALAEILRVTLERNYTLDTEFHLQAGLPGGAQEVALLHYAVDGLLLDLLTVSINGRHDPQGMVRELANRILGASRSRPPA</sequence>
<evidence type="ECO:0000256" key="2">
    <source>
        <dbReference type="PROSITE-ProRule" id="PRU00335"/>
    </source>
</evidence>
<organism evidence="4 5">
    <name type="scientific">Deinococcus radiopugnans</name>
    <dbReference type="NCBI Taxonomy" id="57497"/>
    <lineage>
        <taxon>Bacteria</taxon>
        <taxon>Thermotogati</taxon>
        <taxon>Deinococcota</taxon>
        <taxon>Deinococci</taxon>
        <taxon>Deinococcales</taxon>
        <taxon>Deinococcaceae</taxon>
        <taxon>Deinococcus</taxon>
    </lineage>
</organism>
<evidence type="ECO:0000313" key="5">
    <source>
        <dbReference type="Proteomes" id="UP000030634"/>
    </source>
</evidence>
<feature type="DNA-binding region" description="H-T-H motif" evidence="2">
    <location>
        <begin position="28"/>
        <end position="47"/>
    </location>
</feature>
<dbReference type="RefSeq" id="WP_039684753.1">
    <property type="nucleotide sequence ID" value="NZ_CP010028.1"/>
</dbReference>
<gene>
    <name evidence="4" type="ORF">QR90_11715</name>
</gene>
<feature type="domain" description="HTH tetR-type" evidence="3">
    <location>
        <begin position="5"/>
        <end position="65"/>
    </location>
</feature>
<dbReference type="Gene3D" id="1.10.357.10">
    <property type="entry name" value="Tetracycline Repressor, domain 2"/>
    <property type="match status" value="1"/>
</dbReference>
<dbReference type="EMBL" id="CP010028">
    <property type="protein sequence ID" value="AIZ45605.1"/>
    <property type="molecule type" value="Genomic_DNA"/>
</dbReference>
<dbReference type="STRING" id="1182571.QR90_11715"/>
<keyword evidence="1 2" id="KW-0238">DNA-binding</keyword>
<evidence type="ECO:0000256" key="1">
    <source>
        <dbReference type="ARBA" id="ARBA00023125"/>
    </source>
</evidence>
<dbReference type="KEGG" id="dsw:QR90_11715"/>
<accession>A0A0A7KHN5</accession>
<dbReference type="AlphaFoldDB" id="A0A0A7KHN5"/>
<dbReference type="HOGENOM" id="CLU_069356_21_0_0"/>
<reference evidence="5" key="1">
    <citation type="submission" date="2014-11" db="EMBL/GenBank/DDBJ databases">
        <title>Hymenobacter sp. DG25B genome submission.</title>
        <authorList>
            <person name="Jung H.-Y."/>
            <person name="Kim M.K."/>
            <person name="Srinivasan S."/>
            <person name="Lim S."/>
        </authorList>
    </citation>
    <scope>NUCLEOTIDE SEQUENCE [LARGE SCALE GENOMIC DNA]</scope>
    <source>
        <strain evidence="5">DY59</strain>
    </source>
</reference>
<evidence type="ECO:0000259" key="3">
    <source>
        <dbReference type="PROSITE" id="PS50977"/>
    </source>
</evidence>
<dbReference type="Pfam" id="PF00440">
    <property type="entry name" value="TetR_N"/>
    <property type="match status" value="1"/>
</dbReference>
<name>A0A0A7KHN5_9DEIO</name>
<dbReference type="InterPro" id="IPR001647">
    <property type="entry name" value="HTH_TetR"/>
</dbReference>
<dbReference type="SUPFAM" id="SSF46689">
    <property type="entry name" value="Homeodomain-like"/>
    <property type="match status" value="1"/>
</dbReference>
<dbReference type="InterPro" id="IPR009057">
    <property type="entry name" value="Homeodomain-like_sf"/>
</dbReference>
<protein>
    <submittedName>
        <fullName evidence="4">TetR family transcriptional regulator</fullName>
    </submittedName>
</protein>
<dbReference type="InterPro" id="IPR041583">
    <property type="entry name" value="TetR_C_31"/>
</dbReference>
<dbReference type="Pfam" id="PF17940">
    <property type="entry name" value="TetR_C_31"/>
    <property type="match status" value="1"/>
</dbReference>
<dbReference type="GO" id="GO:0003677">
    <property type="term" value="F:DNA binding"/>
    <property type="evidence" value="ECO:0007669"/>
    <property type="project" value="UniProtKB-UniRule"/>
</dbReference>
<evidence type="ECO:0000313" key="4">
    <source>
        <dbReference type="EMBL" id="AIZ45605.1"/>
    </source>
</evidence>
<dbReference type="Proteomes" id="UP000030634">
    <property type="component" value="Chromosome"/>
</dbReference>